<dbReference type="Proteomes" id="UP000004358">
    <property type="component" value="Unassembled WGS sequence"/>
</dbReference>
<comment type="caution">
    <text evidence="2">The sequence shown here is derived from an EMBL/GenBank/DDBJ whole genome shotgun (WGS) entry which is preliminary data.</text>
</comment>
<dbReference type="HOGENOM" id="CLU_3165193_0_0_0"/>
<accession>A3ZRD4</accession>
<dbReference type="STRING" id="314230.DSM3645_11821"/>
<evidence type="ECO:0000256" key="1">
    <source>
        <dbReference type="SAM" id="MobiDB-lite"/>
    </source>
</evidence>
<proteinExistence type="predicted"/>
<reference evidence="2 3" key="1">
    <citation type="submission" date="2006-02" db="EMBL/GenBank/DDBJ databases">
        <authorList>
            <person name="Amann R."/>
            <person name="Ferriera S."/>
            <person name="Johnson J."/>
            <person name="Kravitz S."/>
            <person name="Halpern A."/>
            <person name="Remington K."/>
            <person name="Beeson K."/>
            <person name="Tran B."/>
            <person name="Rogers Y.-H."/>
            <person name="Friedman R."/>
            <person name="Venter J.C."/>
        </authorList>
    </citation>
    <scope>NUCLEOTIDE SEQUENCE [LARGE SCALE GENOMIC DNA]</scope>
    <source>
        <strain evidence="2 3">DSM 3645</strain>
    </source>
</reference>
<dbReference type="RefSeq" id="WP_002650260.1">
    <property type="nucleotide sequence ID" value="NZ_CH672376.1"/>
</dbReference>
<gene>
    <name evidence="2" type="ORF">DSM3645_11821</name>
</gene>
<dbReference type="AlphaFoldDB" id="A3ZRD4"/>
<dbReference type="EMBL" id="AANZ01000007">
    <property type="protein sequence ID" value="EAQ80703.1"/>
    <property type="molecule type" value="Genomic_DNA"/>
</dbReference>
<protein>
    <submittedName>
        <fullName evidence="2">Uncharacterized protein</fullName>
    </submittedName>
</protein>
<evidence type="ECO:0000313" key="2">
    <source>
        <dbReference type="EMBL" id="EAQ80703.1"/>
    </source>
</evidence>
<organism evidence="2 3">
    <name type="scientific">Blastopirellula marina DSM 3645</name>
    <dbReference type="NCBI Taxonomy" id="314230"/>
    <lineage>
        <taxon>Bacteria</taxon>
        <taxon>Pseudomonadati</taxon>
        <taxon>Planctomycetota</taxon>
        <taxon>Planctomycetia</taxon>
        <taxon>Pirellulales</taxon>
        <taxon>Pirellulaceae</taxon>
        <taxon>Blastopirellula</taxon>
    </lineage>
</organism>
<feature type="region of interest" description="Disordered" evidence="1">
    <location>
        <begin position="18"/>
        <end position="47"/>
    </location>
</feature>
<evidence type="ECO:0000313" key="3">
    <source>
        <dbReference type="Proteomes" id="UP000004358"/>
    </source>
</evidence>
<name>A3ZRD4_9BACT</name>
<sequence length="47" mass="5218">MWLRQYAADGRIAINQASSKPTARGGTTFLRRPDGNIAHPFASTHYD</sequence>